<proteinExistence type="predicted"/>
<dbReference type="Pfam" id="PF06985">
    <property type="entry name" value="HET"/>
    <property type="match status" value="1"/>
</dbReference>
<dbReference type="Proteomes" id="UP001628179">
    <property type="component" value="Unassembled WGS sequence"/>
</dbReference>
<sequence>MVFGEYRREGWDRYLPSFYFVSDVASANPGHLPDTFVKKHPNPRARTDPQACVRSLEYWMDKCAQHHDMCTPAPEPPLPTRVLRITDRGPTQPPKGSLMVSNGMCGNTPAECDRGPWSTLPQTFQDAAVFTRLLGKEFLRIDSICIVQDDEDDWRREAASMSEVYGNGFLTLMATKARDGRDRLFNPEPTLLAVEIPAPSGISDAPGQLFFREMTGYHLGSITLAGDWTSTDSEIHPLLQRAWVFQERFLSPRVVHFTAAGIAYECVQRCSSDWSPTDSPAPSKLVRGFWESPKAPADRSAFSGLWHHIVGMYSELNLTYDRDRLPGLAGIARRFAASNVQPGRYLAGAWEHTFRSDLMWYRKGDSSSAYGRPPAMSEWIAPSWSWASVKGCVIFHAMTCDLSLKEYCIQQPGGAGNEFGSVSSLRVRVSTRSLSGVLKRAEPGHYDYLCKLDLGVGAGSIEFSVSYSSFQEDFLSDRGVVTCIRAIEDTSYPHQLENRCEGLLVLQLVDGSSDTFRRIGVLGLQRSSSSVIWERHFKTGADLARAFQQQEERIIALV</sequence>
<feature type="domain" description="Heterokaryon incompatibility" evidence="1">
    <location>
        <begin position="116"/>
        <end position="247"/>
    </location>
</feature>
<dbReference type="PANTHER" id="PTHR33112">
    <property type="entry name" value="DOMAIN PROTEIN, PUTATIVE-RELATED"/>
    <property type="match status" value="1"/>
</dbReference>
<dbReference type="GeneID" id="98172830"/>
<gene>
    <name evidence="2" type="ORF">MFIFM68171_02085</name>
</gene>
<dbReference type="InterPro" id="IPR010730">
    <property type="entry name" value="HET"/>
</dbReference>
<dbReference type="PANTHER" id="PTHR33112:SF9">
    <property type="entry name" value="HETEROKARYON INCOMPATIBILITY DOMAIN-CONTAINING PROTEIN"/>
    <property type="match status" value="1"/>
</dbReference>
<accession>A0ABQ0G2B8</accession>
<organism evidence="2 3">
    <name type="scientific">Madurella fahalii</name>
    <dbReference type="NCBI Taxonomy" id="1157608"/>
    <lineage>
        <taxon>Eukaryota</taxon>
        <taxon>Fungi</taxon>
        <taxon>Dikarya</taxon>
        <taxon>Ascomycota</taxon>
        <taxon>Pezizomycotina</taxon>
        <taxon>Sordariomycetes</taxon>
        <taxon>Sordariomycetidae</taxon>
        <taxon>Sordariales</taxon>
        <taxon>Sordariales incertae sedis</taxon>
        <taxon>Madurella</taxon>
    </lineage>
</organism>
<protein>
    <recommendedName>
        <fullName evidence="1">Heterokaryon incompatibility domain-containing protein</fullName>
    </recommendedName>
</protein>
<reference evidence="2 3" key="1">
    <citation type="submission" date="2024-09" db="EMBL/GenBank/DDBJ databases">
        <title>Itraconazole resistance in Madurella fahalii resulting from another homologue of gene encoding cytochrome P450 14-alpha sterol demethylase (CYP51).</title>
        <authorList>
            <person name="Yoshioka I."/>
            <person name="Fahal A.H."/>
            <person name="Kaneko S."/>
            <person name="Yaguchi T."/>
        </authorList>
    </citation>
    <scope>NUCLEOTIDE SEQUENCE [LARGE SCALE GENOMIC DNA]</scope>
    <source>
        <strain evidence="2 3">IFM 68171</strain>
    </source>
</reference>
<dbReference type="EMBL" id="BAAFSV010000001">
    <property type="protein sequence ID" value="GAB1311875.1"/>
    <property type="molecule type" value="Genomic_DNA"/>
</dbReference>
<evidence type="ECO:0000313" key="3">
    <source>
        <dbReference type="Proteomes" id="UP001628179"/>
    </source>
</evidence>
<keyword evidence="3" id="KW-1185">Reference proteome</keyword>
<evidence type="ECO:0000259" key="1">
    <source>
        <dbReference type="Pfam" id="PF06985"/>
    </source>
</evidence>
<evidence type="ECO:0000313" key="2">
    <source>
        <dbReference type="EMBL" id="GAB1311875.1"/>
    </source>
</evidence>
<name>A0ABQ0G2B8_9PEZI</name>
<dbReference type="RefSeq" id="XP_070913608.1">
    <property type="nucleotide sequence ID" value="XM_071057507.1"/>
</dbReference>
<comment type="caution">
    <text evidence="2">The sequence shown here is derived from an EMBL/GenBank/DDBJ whole genome shotgun (WGS) entry which is preliminary data.</text>
</comment>